<comment type="caution">
    <text evidence="2">The sequence shown here is derived from an EMBL/GenBank/DDBJ whole genome shotgun (WGS) entry which is preliminary data.</text>
</comment>
<feature type="non-terminal residue" evidence="2">
    <location>
        <position position="66"/>
    </location>
</feature>
<protein>
    <submittedName>
        <fullName evidence="2">Uncharacterized protein</fullName>
    </submittedName>
</protein>
<feature type="region of interest" description="Disordered" evidence="1">
    <location>
        <begin position="1"/>
        <end position="38"/>
    </location>
</feature>
<accession>A0ABW3CL05</accession>
<evidence type="ECO:0000313" key="3">
    <source>
        <dbReference type="Proteomes" id="UP001597083"/>
    </source>
</evidence>
<name>A0ABW3CL05_9ACTN</name>
<reference evidence="3" key="1">
    <citation type="journal article" date="2019" name="Int. J. Syst. Evol. Microbiol.">
        <title>The Global Catalogue of Microorganisms (GCM) 10K type strain sequencing project: providing services to taxonomists for standard genome sequencing and annotation.</title>
        <authorList>
            <consortium name="The Broad Institute Genomics Platform"/>
            <consortium name="The Broad Institute Genome Sequencing Center for Infectious Disease"/>
            <person name="Wu L."/>
            <person name="Ma J."/>
        </authorList>
    </citation>
    <scope>NUCLEOTIDE SEQUENCE [LARGE SCALE GENOMIC DNA]</scope>
    <source>
        <strain evidence="3">JCM 31696</strain>
    </source>
</reference>
<dbReference type="Proteomes" id="UP001597083">
    <property type="component" value="Unassembled WGS sequence"/>
</dbReference>
<sequence length="66" mass="7010">MALQAPDGMPVTPDTSRHSPAPTGPGTGRSLTIPTESRVEPCGVEVVRRCGGEVRRRGAWSPKAWV</sequence>
<proteinExistence type="predicted"/>
<evidence type="ECO:0000256" key="1">
    <source>
        <dbReference type="SAM" id="MobiDB-lite"/>
    </source>
</evidence>
<gene>
    <name evidence="2" type="ORF">ACFQ07_20835</name>
</gene>
<dbReference type="EMBL" id="JBHTIR010003116">
    <property type="protein sequence ID" value="MFD0854697.1"/>
    <property type="molecule type" value="Genomic_DNA"/>
</dbReference>
<keyword evidence="3" id="KW-1185">Reference proteome</keyword>
<evidence type="ECO:0000313" key="2">
    <source>
        <dbReference type="EMBL" id="MFD0854697.1"/>
    </source>
</evidence>
<organism evidence="2 3">
    <name type="scientific">Actinomadura adrarensis</name>
    <dbReference type="NCBI Taxonomy" id="1819600"/>
    <lineage>
        <taxon>Bacteria</taxon>
        <taxon>Bacillati</taxon>
        <taxon>Actinomycetota</taxon>
        <taxon>Actinomycetes</taxon>
        <taxon>Streptosporangiales</taxon>
        <taxon>Thermomonosporaceae</taxon>
        <taxon>Actinomadura</taxon>
    </lineage>
</organism>